<accession>A0A2S6N5M9</accession>
<evidence type="ECO:0000313" key="2">
    <source>
        <dbReference type="Proteomes" id="UP000239089"/>
    </source>
</evidence>
<dbReference type="AlphaFoldDB" id="A0A2S6N5M9"/>
<evidence type="ECO:0000313" key="1">
    <source>
        <dbReference type="EMBL" id="PPQ29930.1"/>
    </source>
</evidence>
<protein>
    <submittedName>
        <fullName evidence="1">Uncharacterized protein</fullName>
    </submittedName>
</protein>
<keyword evidence="2" id="KW-1185">Reference proteome</keyword>
<reference evidence="1 2" key="1">
    <citation type="journal article" date="2018" name="Arch. Microbiol.">
        <title>New insights into the metabolic potential of the phototrophic purple bacterium Rhodopila globiformis DSM 161(T) from its draft genome sequence and evidence for a vanadium-dependent nitrogenase.</title>
        <authorList>
            <person name="Imhoff J.F."/>
            <person name="Rahn T."/>
            <person name="Kunzel S."/>
            <person name="Neulinger S.C."/>
        </authorList>
    </citation>
    <scope>NUCLEOTIDE SEQUENCE [LARGE SCALE GENOMIC DNA]</scope>
    <source>
        <strain evidence="1 2">DSM 16996</strain>
    </source>
</reference>
<comment type="caution">
    <text evidence="1">The sequence shown here is derived from an EMBL/GenBank/DDBJ whole genome shotgun (WGS) entry which is preliminary data.</text>
</comment>
<dbReference type="EMBL" id="NHSJ01000086">
    <property type="protein sequence ID" value="PPQ29930.1"/>
    <property type="molecule type" value="Genomic_DNA"/>
</dbReference>
<sequence>MDVDFVDAATRALQDLNDNDLRVASGYHYERGPVPIEQSLRGGRQLFESVRLSKALPTTLAGLRQYQNAWMRPLTNRVTRPRYIGAWNATAMFMVVLFANPPLAATMVDNSVLLPPGGPISTALGILQKAGIVRHPPAAKFDEGEVELGAIAEDNGLMTEVLTGLDGWSLIDGHSGLYMLGTRFPASNDWF</sequence>
<gene>
    <name evidence="1" type="ORF">CCR94_13800</name>
</gene>
<proteinExistence type="predicted"/>
<organism evidence="1 2">
    <name type="scientific">Rhodoblastus sphagnicola</name>
    <dbReference type="NCBI Taxonomy" id="333368"/>
    <lineage>
        <taxon>Bacteria</taxon>
        <taxon>Pseudomonadati</taxon>
        <taxon>Pseudomonadota</taxon>
        <taxon>Alphaproteobacteria</taxon>
        <taxon>Hyphomicrobiales</taxon>
        <taxon>Rhodoblastaceae</taxon>
        <taxon>Rhodoblastus</taxon>
    </lineage>
</organism>
<dbReference type="Proteomes" id="UP000239089">
    <property type="component" value="Unassembled WGS sequence"/>
</dbReference>
<name>A0A2S6N5M9_9HYPH</name>